<organism evidence="2 5">
    <name type="scientific">Medicago truncatula</name>
    <name type="common">Barrel medic</name>
    <name type="synonym">Medicago tribuloides</name>
    <dbReference type="NCBI Taxonomy" id="3880"/>
    <lineage>
        <taxon>Eukaryota</taxon>
        <taxon>Viridiplantae</taxon>
        <taxon>Streptophyta</taxon>
        <taxon>Embryophyta</taxon>
        <taxon>Tracheophyta</taxon>
        <taxon>Spermatophyta</taxon>
        <taxon>Magnoliopsida</taxon>
        <taxon>eudicotyledons</taxon>
        <taxon>Gunneridae</taxon>
        <taxon>Pentapetalae</taxon>
        <taxon>rosids</taxon>
        <taxon>fabids</taxon>
        <taxon>Fabales</taxon>
        <taxon>Fabaceae</taxon>
        <taxon>Papilionoideae</taxon>
        <taxon>50 kb inversion clade</taxon>
        <taxon>NPAAA clade</taxon>
        <taxon>Hologalegina</taxon>
        <taxon>IRL clade</taxon>
        <taxon>Trifolieae</taxon>
        <taxon>Medicago</taxon>
    </lineage>
</organism>
<name>A0A072TPA9_MEDTR</name>
<dbReference type="Gramene" id="rna46270">
    <property type="protein sequence ID" value="RHN40156.1"/>
    <property type="gene ID" value="gene46270"/>
</dbReference>
<dbReference type="EMBL" id="PSQE01000008">
    <property type="protein sequence ID" value="RHN40156.1"/>
    <property type="molecule type" value="Genomic_DNA"/>
</dbReference>
<dbReference type="HOGENOM" id="CLU_2376067_0_0_1"/>
<feature type="transmembrane region" description="Helical" evidence="1">
    <location>
        <begin position="47"/>
        <end position="67"/>
    </location>
</feature>
<gene>
    <name evidence="2" type="ordered locus">MTR_8g036095</name>
    <name evidence="3" type="ORF">MtrunA17_Chr8g0351711</name>
</gene>
<reference evidence="2 5" key="2">
    <citation type="journal article" date="2014" name="BMC Genomics">
        <title>An improved genome release (version Mt4.0) for the model legume Medicago truncatula.</title>
        <authorList>
            <person name="Tang H."/>
            <person name="Krishnakumar V."/>
            <person name="Bidwell S."/>
            <person name="Rosen B."/>
            <person name="Chan A."/>
            <person name="Zhou S."/>
            <person name="Gentzbittel L."/>
            <person name="Childs K.L."/>
            <person name="Yandell M."/>
            <person name="Gundlach H."/>
            <person name="Mayer K.F."/>
            <person name="Schwartz D.C."/>
            <person name="Town C.D."/>
        </authorList>
    </citation>
    <scope>GENOME REANNOTATION</scope>
    <source>
        <strain evidence="2">A17</strain>
        <strain evidence="4 5">cv. Jemalong A17</strain>
    </source>
</reference>
<evidence type="ECO:0000313" key="5">
    <source>
        <dbReference type="Proteomes" id="UP000002051"/>
    </source>
</evidence>
<protein>
    <submittedName>
        <fullName evidence="2">Transmembrane protein, putative</fullName>
    </submittedName>
</protein>
<accession>A0A072TPA9</accession>
<dbReference type="EnsemblPlants" id="KEH19041">
    <property type="protein sequence ID" value="KEH19041"/>
    <property type="gene ID" value="MTR_8g036095"/>
</dbReference>
<evidence type="ECO:0000313" key="2">
    <source>
        <dbReference type="EMBL" id="KEH19041.1"/>
    </source>
</evidence>
<reference evidence="4" key="3">
    <citation type="submission" date="2015-04" db="UniProtKB">
        <authorList>
            <consortium name="EnsemblPlants"/>
        </authorList>
    </citation>
    <scope>IDENTIFICATION</scope>
    <source>
        <strain evidence="4">cv. Jemalong A17</strain>
    </source>
</reference>
<keyword evidence="1 2" id="KW-0812">Transmembrane</keyword>
<dbReference type="AlphaFoldDB" id="A0A072TPA9"/>
<reference evidence="3" key="4">
    <citation type="journal article" date="2018" name="Nat. Plants">
        <title>Whole-genome landscape of Medicago truncatula symbiotic genes.</title>
        <authorList>
            <person name="Pecrix Y."/>
            <person name="Gamas P."/>
            <person name="Carrere S."/>
        </authorList>
    </citation>
    <scope>NUCLEOTIDE SEQUENCE</scope>
    <source>
        <tissue evidence="3">Leaves</tissue>
    </source>
</reference>
<reference evidence="2 5" key="1">
    <citation type="journal article" date="2011" name="Nature">
        <title>The Medicago genome provides insight into the evolution of rhizobial symbioses.</title>
        <authorList>
            <person name="Young N.D."/>
            <person name="Debelle F."/>
            <person name="Oldroyd G.E."/>
            <person name="Geurts R."/>
            <person name="Cannon S.B."/>
            <person name="Udvardi M.K."/>
            <person name="Benedito V.A."/>
            <person name="Mayer K.F."/>
            <person name="Gouzy J."/>
            <person name="Schoof H."/>
            <person name="Van de Peer Y."/>
            <person name="Proost S."/>
            <person name="Cook D.R."/>
            <person name="Meyers B.C."/>
            <person name="Spannagl M."/>
            <person name="Cheung F."/>
            <person name="De Mita S."/>
            <person name="Krishnakumar V."/>
            <person name="Gundlach H."/>
            <person name="Zhou S."/>
            <person name="Mudge J."/>
            <person name="Bharti A.K."/>
            <person name="Murray J.D."/>
            <person name="Naoumkina M.A."/>
            <person name="Rosen B."/>
            <person name="Silverstein K.A."/>
            <person name="Tang H."/>
            <person name="Rombauts S."/>
            <person name="Zhao P.X."/>
            <person name="Zhou P."/>
            <person name="Barbe V."/>
            <person name="Bardou P."/>
            <person name="Bechner M."/>
            <person name="Bellec A."/>
            <person name="Berger A."/>
            <person name="Berges H."/>
            <person name="Bidwell S."/>
            <person name="Bisseling T."/>
            <person name="Choisne N."/>
            <person name="Couloux A."/>
            <person name="Denny R."/>
            <person name="Deshpande S."/>
            <person name="Dai X."/>
            <person name="Doyle J.J."/>
            <person name="Dudez A.M."/>
            <person name="Farmer A.D."/>
            <person name="Fouteau S."/>
            <person name="Franken C."/>
            <person name="Gibelin C."/>
            <person name="Gish J."/>
            <person name="Goldstein S."/>
            <person name="Gonzalez A.J."/>
            <person name="Green P.J."/>
            <person name="Hallab A."/>
            <person name="Hartog M."/>
            <person name="Hua A."/>
            <person name="Humphray S.J."/>
            <person name="Jeong D.H."/>
            <person name="Jing Y."/>
            <person name="Jocker A."/>
            <person name="Kenton S.M."/>
            <person name="Kim D.J."/>
            <person name="Klee K."/>
            <person name="Lai H."/>
            <person name="Lang C."/>
            <person name="Lin S."/>
            <person name="Macmil S.L."/>
            <person name="Magdelenat G."/>
            <person name="Matthews L."/>
            <person name="McCorrison J."/>
            <person name="Monaghan E.L."/>
            <person name="Mun J.H."/>
            <person name="Najar F.Z."/>
            <person name="Nicholson C."/>
            <person name="Noirot C."/>
            <person name="O'Bleness M."/>
            <person name="Paule C.R."/>
            <person name="Poulain J."/>
            <person name="Prion F."/>
            <person name="Qin B."/>
            <person name="Qu C."/>
            <person name="Retzel E.F."/>
            <person name="Riddle C."/>
            <person name="Sallet E."/>
            <person name="Samain S."/>
            <person name="Samson N."/>
            <person name="Sanders I."/>
            <person name="Saurat O."/>
            <person name="Scarpelli C."/>
            <person name="Schiex T."/>
            <person name="Segurens B."/>
            <person name="Severin A.J."/>
            <person name="Sherrier D.J."/>
            <person name="Shi R."/>
            <person name="Sims S."/>
            <person name="Singer S.R."/>
            <person name="Sinharoy S."/>
            <person name="Sterck L."/>
            <person name="Viollet A."/>
            <person name="Wang B.B."/>
            <person name="Wang K."/>
            <person name="Wang M."/>
            <person name="Wang X."/>
            <person name="Warfsmann J."/>
            <person name="Weissenbach J."/>
            <person name="White D.D."/>
            <person name="White J.D."/>
            <person name="Wiley G.B."/>
            <person name="Wincker P."/>
            <person name="Xing Y."/>
            <person name="Yang L."/>
            <person name="Yao Z."/>
            <person name="Ying F."/>
            <person name="Zhai J."/>
            <person name="Zhou L."/>
            <person name="Zuber A."/>
            <person name="Denarie J."/>
            <person name="Dixon R.A."/>
            <person name="May G.D."/>
            <person name="Schwartz D.C."/>
            <person name="Rogers J."/>
            <person name="Quetier F."/>
            <person name="Town C.D."/>
            <person name="Roe B.A."/>
        </authorList>
    </citation>
    <scope>NUCLEOTIDE SEQUENCE [LARGE SCALE GENOMIC DNA]</scope>
    <source>
        <strain evidence="2">A17</strain>
        <strain evidence="4 5">cv. Jemalong A17</strain>
    </source>
</reference>
<dbReference type="EMBL" id="CM001224">
    <property type="protein sequence ID" value="KEH19041.1"/>
    <property type="molecule type" value="Genomic_DNA"/>
</dbReference>
<sequence length="95" mass="11171">MIEVFLFLFNCSGPQTESESSTVDIIFRCLYPSESSLHHKLMRDKLLLIRALTLWLTFLWIFFQVSIASPLLLMLSYDCKVLLFQNQNLTLRVRI</sequence>
<evidence type="ECO:0000313" key="3">
    <source>
        <dbReference type="EMBL" id="RHN40156.1"/>
    </source>
</evidence>
<evidence type="ECO:0000256" key="1">
    <source>
        <dbReference type="SAM" id="Phobius"/>
    </source>
</evidence>
<keyword evidence="1" id="KW-0472">Membrane</keyword>
<keyword evidence="5" id="KW-1185">Reference proteome</keyword>
<evidence type="ECO:0000313" key="4">
    <source>
        <dbReference type="EnsemblPlants" id="KEH19041"/>
    </source>
</evidence>
<proteinExistence type="predicted"/>
<keyword evidence="1" id="KW-1133">Transmembrane helix</keyword>
<dbReference type="Proteomes" id="UP000002051">
    <property type="component" value="Chromosome 8"/>
</dbReference>
<dbReference type="Proteomes" id="UP000265566">
    <property type="component" value="Chromosome 8"/>
</dbReference>